<evidence type="ECO:0000313" key="1">
    <source>
        <dbReference type="EMBL" id="PAL26513.1"/>
    </source>
</evidence>
<gene>
    <name evidence="1" type="ORF">B9K05_05790</name>
</gene>
<organism evidence="1 2">
    <name type="scientific">Acetobacter syzygii</name>
    <dbReference type="NCBI Taxonomy" id="146476"/>
    <lineage>
        <taxon>Bacteria</taxon>
        <taxon>Pseudomonadati</taxon>
        <taxon>Pseudomonadota</taxon>
        <taxon>Alphaproteobacteria</taxon>
        <taxon>Acetobacterales</taxon>
        <taxon>Acetobacteraceae</taxon>
        <taxon>Acetobacter</taxon>
    </lineage>
</organism>
<dbReference type="AlphaFoldDB" id="A0A270BNC5"/>
<sequence>MEQGATCKRGPCFFVRMASLAICGTDHFFTALLCLKNVKITATTKENRPFRVVFCWWHMQIWQKYGSSALDT</sequence>
<accession>A0A270BNC5</accession>
<reference evidence="1 2" key="1">
    <citation type="submission" date="2017-04" db="EMBL/GenBank/DDBJ databases">
        <title>Kefir bacterial isolates.</title>
        <authorList>
            <person name="Kim Y."/>
            <person name="Blasche S."/>
            <person name="Patil K.R."/>
        </authorList>
    </citation>
    <scope>NUCLEOTIDE SEQUENCE [LARGE SCALE GENOMIC DNA]</scope>
    <source>
        <strain evidence="1 2">KR-2</strain>
    </source>
</reference>
<evidence type="ECO:0000313" key="2">
    <source>
        <dbReference type="Proteomes" id="UP000216033"/>
    </source>
</evidence>
<proteinExistence type="predicted"/>
<name>A0A270BNC5_9PROT</name>
<keyword evidence="2" id="KW-1185">Reference proteome</keyword>
<protein>
    <submittedName>
        <fullName evidence="1">Uncharacterized protein</fullName>
    </submittedName>
</protein>
<dbReference type="Proteomes" id="UP000216033">
    <property type="component" value="Unassembled WGS sequence"/>
</dbReference>
<comment type="caution">
    <text evidence="1">The sequence shown here is derived from an EMBL/GenBank/DDBJ whole genome shotgun (WGS) entry which is preliminary data.</text>
</comment>
<dbReference type="EMBL" id="NDFP01000004">
    <property type="protein sequence ID" value="PAL26513.1"/>
    <property type="molecule type" value="Genomic_DNA"/>
</dbReference>